<reference evidence="1" key="1">
    <citation type="submission" date="2022-11" db="EMBL/GenBank/DDBJ databases">
        <title>beta-Carotene-producing bacterium, Jeongeuplla avenae sp. nov., alleviates the salt stress of Arabidopsis seedlings.</title>
        <authorList>
            <person name="Jiang L."/>
            <person name="Lee J."/>
        </authorList>
    </citation>
    <scope>NUCLEOTIDE SEQUENCE</scope>
    <source>
        <strain evidence="1">DY_R2A_6</strain>
    </source>
</reference>
<dbReference type="EMBL" id="CP113520">
    <property type="protein sequence ID" value="WAJ27189.1"/>
    <property type="molecule type" value="Genomic_DNA"/>
</dbReference>
<organism evidence="1 2">
    <name type="scientific">Antarcticirhabdus aurantiaca</name>
    <dbReference type="NCBI Taxonomy" id="2606717"/>
    <lineage>
        <taxon>Bacteria</taxon>
        <taxon>Pseudomonadati</taxon>
        <taxon>Pseudomonadota</taxon>
        <taxon>Alphaproteobacteria</taxon>
        <taxon>Hyphomicrobiales</taxon>
        <taxon>Aurantimonadaceae</taxon>
        <taxon>Antarcticirhabdus</taxon>
    </lineage>
</organism>
<protein>
    <submittedName>
        <fullName evidence="1">Uncharacterized protein</fullName>
    </submittedName>
</protein>
<gene>
    <name evidence="1" type="ORF">OXU80_20365</name>
</gene>
<accession>A0ACD4NK22</accession>
<sequence length="109" mass="11842">MQRMQTLVPVLGILAGLCAPGAALGQGGDELPFVGRWNCEVAEFAFTDTTYDNGAEVLPIREVQEGTDGSYTLFFDNDYMITLSGFTGDEMGWFSHESGDNFACTRLAD</sequence>
<evidence type="ECO:0000313" key="2">
    <source>
        <dbReference type="Proteomes" id="UP001163223"/>
    </source>
</evidence>
<dbReference type="Proteomes" id="UP001163223">
    <property type="component" value="Chromosome"/>
</dbReference>
<keyword evidence="2" id="KW-1185">Reference proteome</keyword>
<proteinExistence type="predicted"/>
<evidence type="ECO:0000313" key="1">
    <source>
        <dbReference type="EMBL" id="WAJ27189.1"/>
    </source>
</evidence>
<name>A0ACD4NK22_9HYPH</name>